<evidence type="ECO:0000313" key="8">
    <source>
        <dbReference type="EMBL" id="GAA5191128.1"/>
    </source>
</evidence>
<dbReference type="InterPro" id="IPR036318">
    <property type="entry name" value="FAD-bd_PCMH-like_sf"/>
</dbReference>
<keyword evidence="5" id="KW-0560">Oxidoreductase</keyword>
<dbReference type="InterPro" id="IPR016167">
    <property type="entry name" value="FAD-bd_PCMH_sub1"/>
</dbReference>
<reference evidence="9" key="1">
    <citation type="journal article" date="2019" name="Int. J. Syst. Evol. Microbiol.">
        <title>The Global Catalogue of Microorganisms (GCM) 10K type strain sequencing project: providing services to taxonomists for standard genome sequencing and annotation.</title>
        <authorList>
            <consortium name="The Broad Institute Genomics Platform"/>
            <consortium name="The Broad Institute Genome Sequencing Center for Infectious Disease"/>
            <person name="Wu L."/>
            <person name="Ma J."/>
        </authorList>
    </citation>
    <scope>NUCLEOTIDE SEQUENCE [LARGE SCALE GENOMIC DNA]</scope>
    <source>
        <strain evidence="9">JCM 18720</strain>
    </source>
</reference>
<sequence>MQQPDPEQLKQFEDSLSGPLLTPESADYDEVRQLWNAMADKRPAYIVRCQDRADVLASLNFANHYQMEIAVRGAGHNIAGNASCDGGIMIDLSLMTDVEVDAGARRVYVQPGVTLGGLDAATAKHGLVVPTGINSTTGIAGLTLGGGFGWLTRRFGMTVDSLVGAEVVTVEGGIVYASADEEPDLFWALRGGGGNFGIVTRFDFEAYPLADQVLAGLLVFPLEQAESILKQYREQVIDSPLECNAWVVMRHAPPLPFLEESVHGTKVVILALCCTGDIEEGKAWAAKLEAFGSPVGTHVGPMPFDQWQQAFDPLLAPGARNYWKTHNFTELSDEMITVAVDFAEQLPGPECEVFFGLIAGKANTVATDATAWPCRDAKVVMNVHARWQEPTHDGSCIDWARALFRASEPYASGGAYVNFMTDDEGGRVEDAYRENYARLKAVKRRFDPHNRLHLNQNIQPD</sequence>
<name>A0ABP9S406_9GAMM</name>
<feature type="domain" description="FAD-binding PCMH-type" evidence="7">
    <location>
        <begin position="38"/>
        <end position="209"/>
    </location>
</feature>
<dbReference type="SUPFAM" id="SSF56176">
    <property type="entry name" value="FAD-binding/transporter-associated domain-like"/>
    <property type="match status" value="1"/>
</dbReference>
<dbReference type="RefSeq" id="WP_345316663.1">
    <property type="nucleotide sequence ID" value="NZ_BAABLF010000009.1"/>
</dbReference>
<keyword evidence="3" id="KW-0285">Flavoprotein</keyword>
<dbReference type="Proteomes" id="UP001501600">
    <property type="component" value="Unassembled WGS sequence"/>
</dbReference>
<keyword evidence="9" id="KW-1185">Reference proteome</keyword>
<dbReference type="PANTHER" id="PTHR42973">
    <property type="entry name" value="BINDING OXIDOREDUCTASE, PUTATIVE (AFU_ORTHOLOGUE AFUA_1G17690)-RELATED"/>
    <property type="match status" value="1"/>
</dbReference>
<evidence type="ECO:0000256" key="1">
    <source>
        <dbReference type="ARBA" id="ARBA00001974"/>
    </source>
</evidence>
<dbReference type="Pfam" id="PF08031">
    <property type="entry name" value="BBE"/>
    <property type="match status" value="1"/>
</dbReference>
<gene>
    <name evidence="8" type="ORF">GCM10025772_17340</name>
</gene>
<dbReference type="Gene3D" id="3.30.465.10">
    <property type="match status" value="1"/>
</dbReference>
<evidence type="ECO:0000256" key="4">
    <source>
        <dbReference type="ARBA" id="ARBA00022827"/>
    </source>
</evidence>
<evidence type="ECO:0000259" key="7">
    <source>
        <dbReference type="PROSITE" id="PS51387"/>
    </source>
</evidence>
<dbReference type="InterPro" id="IPR050416">
    <property type="entry name" value="FAD-linked_Oxidoreductase"/>
</dbReference>
<dbReference type="Gene3D" id="3.40.462.20">
    <property type="match status" value="1"/>
</dbReference>
<dbReference type="Gene3D" id="3.30.43.10">
    <property type="entry name" value="Uridine Diphospho-n-acetylenolpyruvylglucosamine Reductase, domain 2"/>
    <property type="match status" value="1"/>
</dbReference>
<feature type="region of interest" description="Disordered" evidence="6">
    <location>
        <begin position="1"/>
        <end position="23"/>
    </location>
</feature>
<accession>A0ABP9S406</accession>
<dbReference type="Pfam" id="PF01565">
    <property type="entry name" value="FAD_binding_4"/>
    <property type="match status" value="1"/>
</dbReference>
<evidence type="ECO:0000256" key="5">
    <source>
        <dbReference type="ARBA" id="ARBA00023002"/>
    </source>
</evidence>
<dbReference type="PROSITE" id="PS51387">
    <property type="entry name" value="FAD_PCMH"/>
    <property type="match status" value="1"/>
</dbReference>
<evidence type="ECO:0000256" key="2">
    <source>
        <dbReference type="ARBA" id="ARBA00005466"/>
    </source>
</evidence>
<dbReference type="InterPro" id="IPR006094">
    <property type="entry name" value="Oxid_FAD_bind_N"/>
</dbReference>
<organism evidence="8 9">
    <name type="scientific">Ferrimonas gelatinilytica</name>
    <dbReference type="NCBI Taxonomy" id="1255257"/>
    <lineage>
        <taxon>Bacteria</taxon>
        <taxon>Pseudomonadati</taxon>
        <taxon>Pseudomonadota</taxon>
        <taxon>Gammaproteobacteria</taxon>
        <taxon>Alteromonadales</taxon>
        <taxon>Ferrimonadaceae</taxon>
        <taxon>Ferrimonas</taxon>
    </lineage>
</organism>
<comment type="caution">
    <text evidence="8">The sequence shown here is derived from an EMBL/GenBank/DDBJ whole genome shotgun (WGS) entry which is preliminary data.</text>
</comment>
<evidence type="ECO:0000256" key="6">
    <source>
        <dbReference type="SAM" id="MobiDB-lite"/>
    </source>
</evidence>
<dbReference type="EMBL" id="BAABLF010000009">
    <property type="protein sequence ID" value="GAA5191128.1"/>
    <property type="molecule type" value="Genomic_DNA"/>
</dbReference>
<protein>
    <submittedName>
        <fullName evidence="8">FAD-binding oxidoreductase</fullName>
    </submittedName>
</protein>
<keyword evidence="4" id="KW-0274">FAD</keyword>
<evidence type="ECO:0000313" key="9">
    <source>
        <dbReference type="Proteomes" id="UP001501600"/>
    </source>
</evidence>
<dbReference type="InterPro" id="IPR012951">
    <property type="entry name" value="BBE"/>
</dbReference>
<dbReference type="InterPro" id="IPR016166">
    <property type="entry name" value="FAD-bd_PCMH"/>
</dbReference>
<proteinExistence type="inferred from homology"/>
<comment type="similarity">
    <text evidence="2">Belongs to the oxygen-dependent FAD-linked oxidoreductase family.</text>
</comment>
<dbReference type="InterPro" id="IPR016169">
    <property type="entry name" value="FAD-bd_PCMH_sub2"/>
</dbReference>
<comment type="cofactor">
    <cofactor evidence="1">
        <name>FAD</name>
        <dbReference type="ChEBI" id="CHEBI:57692"/>
    </cofactor>
</comment>
<evidence type="ECO:0000256" key="3">
    <source>
        <dbReference type="ARBA" id="ARBA00022630"/>
    </source>
</evidence>
<dbReference type="PANTHER" id="PTHR42973:SF39">
    <property type="entry name" value="FAD-BINDING PCMH-TYPE DOMAIN-CONTAINING PROTEIN"/>
    <property type="match status" value="1"/>
</dbReference>